<comment type="caution">
    <text evidence="5">The sequence shown here is derived from an EMBL/GenBank/DDBJ whole genome shotgun (WGS) entry which is preliminary data.</text>
</comment>
<sequence length="200" mass="21154">MGPDGLLIELASLATVHAAYEELREARLPGVADLVPAATTLLVRAVPGMPLPRARISALLDGLSPAASGPRETTTITITVRYDGPDLPDVAQHTGLDRDEIIAAHTGQPWLVAFGGFAPGFAYLTHEDNTLTVPRRASPRTRVPAGSVGLAGQFSGIYPRSSPGGWHLIGTTDAVLWDADRDPPALLRPGMRVRFEEAAP</sequence>
<accession>A0A927PKE3</accession>
<keyword evidence="2 5" id="KW-0378">Hydrolase</keyword>
<dbReference type="SUPFAM" id="SSF160467">
    <property type="entry name" value="PH0987 N-terminal domain-like"/>
    <property type="match status" value="1"/>
</dbReference>
<dbReference type="PANTHER" id="PTHR34698">
    <property type="entry name" value="5-OXOPROLINASE SUBUNIT B"/>
    <property type="match status" value="1"/>
</dbReference>
<dbReference type="GO" id="GO:0005524">
    <property type="term" value="F:ATP binding"/>
    <property type="evidence" value="ECO:0007669"/>
    <property type="project" value="UniProtKB-KW"/>
</dbReference>
<evidence type="ECO:0000313" key="5">
    <source>
        <dbReference type="EMBL" id="MBD8505925.1"/>
    </source>
</evidence>
<organism evidence="5 6">
    <name type="scientific">Lolliginicoccus lacisalsi</name>
    <dbReference type="NCBI Taxonomy" id="2742202"/>
    <lineage>
        <taxon>Bacteria</taxon>
        <taxon>Bacillati</taxon>
        <taxon>Actinomycetota</taxon>
        <taxon>Actinomycetes</taxon>
        <taxon>Mycobacteriales</taxon>
        <taxon>Hoyosellaceae</taxon>
        <taxon>Lolliginicoccus</taxon>
    </lineage>
</organism>
<dbReference type="SMART" id="SM00796">
    <property type="entry name" value="AHS1"/>
    <property type="match status" value="1"/>
</dbReference>
<dbReference type="InterPro" id="IPR010016">
    <property type="entry name" value="PxpB"/>
</dbReference>
<name>A0A927PKE3_9ACTN</name>
<dbReference type="PANTHER" id="PTHR34698:SF2">
    <property type="entry name" value="5-OXOPROLINASE SUBUNIT B"/>
    <property type="match status" value="1"/>
</dbReference>
<evidence type="ECO:0000256" key="2">
    <source>
        <dbReference type="ARBA" id="ARBA00022801"/>
    </source>
</evidence>
<reference evidence="5" key="1">
    <citation type="submission" date="2020-09" db="EMBL/GenBank/DDBJ databases">
        <title>Hoyosella lacisalsi sp. nov., a halotolerant actinobacterium isolated from soil of Lake Gudzhirganskoe.</title>
        <authorList>
            <person name="Yang Q."/>
            <person name="Guo P.Y."/>
            <person name="Liu S.W."/>
            <person name="Li F.N."/>
            <person name="Sun C.H."/>
        </authorList>
    </citation>
    <scope>NUCLEOTIDE SEQUENCE</scope>
    <source>
        <strain evidence="5">G463</strain>
    </source>
</reference>
<dbReference type="AlphaFoldDB" id="A0A927PKE3"/>
<gene>
    <name evidence="5" type="ORF">HT102_05445</name>
</gene>
<keyword evidence="3" id="KW-0067">ATP-binding</keyword>
<keyword evidence="1" id="KW-0547">Nucleotide-binding</keyword>
<dbReference type="Proteomes" id="UP000642993">
    <property type="component" value="Unassembled WGS sequence"/>
</dbReference>
<evidence type="ECO:0000256" key="3">
    <source>
        <dbReference type="ARBA" id="ARBA00022840"/>
    </source>
</evidence>
<dbReference type="Pfam" id="PF02682">
    <property type="entry name" value="CT_C_D"/>
    <property type="match status" value="1"/>
</dbReference>
<dbReference type="InterPro" id="IPR003833">
    <property type="entry name" value="CT_C_D"/>
</dbReference>
<evidence type="ECO:0000259" key="4">
    <source>
        <dbReference type="SMART" id="SM00796"/>
    </source>
</evidence>
<dbReference type="InterPro" id="IPR029000">
    <property type="entry name" value="Cyclophilin-like_dom_sf"/>
</dbReference>
<dbReference type="SUPFAM" id="SSF50891">
    <property type="entry name" value="Cyclophilin-like"/>
    <property type="match status" value="1"/>
</dbReference>
<dbReference type="GO" id="GO:0016787">
    <property type="term" value="F:hydrolase activity"/>
    <property type="evidence" value="ECO:0007669"/>
    <property type="project" value="UniProtKB-KW"/>
</dbReference>
<evidence type="ECO:0000313" key="6">
    <source>
        <dbReference type="Proteomes" id="UP000642993"/>
    </source>
</evidence>
<dbReference type="Gene3D" id="3.30.1360.40">
    <property type="match status" value="1"/>
</dbReference>
<feature type="domain" description="Carboxyltransferase" evidence="4">
    <location>
        <begin position="1"/>
        <end position="187"/>
    </location>
</feature>
<dbReference type="Gene3D" id="2.40.100.10">
    <property type="entry name" value="Cyclophilin-like"/>
    <property type="match status" value="1"/>
</dbReference>
<keyword evidence="6" id="KW-1185">Reference proteome</keyword>
<proteinExistence type="predicted"/>
<dbReference type="EMBL" id="JACYWE010000002">
    <property type="protein sequence ID" value="MBD8505925.1"/>
    <property type="molecule type" value="Genomic_DNA"/>
</dbReference>
<protein>
    <submittedName>
        <fullName evidence="5">Allophanate hydrolase subunit 1</fullName>
    </submittedName>
</protein>
<evidence type="ECO:0000256" key="1">
    <source>
        <dbReference type="ARBA" id="ARBA00022741"/>
    </source>
</evidence>